<evidence type="ECO:0000256" key="3">
    <source>
        <dbReference type="SAM" id="Coils"/>
    </source>
</evidence>
<keyword evidence="1 2" id="KW-0694">RNA-binding</keyword>
<gene>
    <name evidence="6" type="ORF">ODALV1_LOCUS8814</name>
</gene>
<evidence type="ECO:0000313" key="7">
    <source>
        <dbReference type="Proteomes" id="UP001642540"/>
    </source>
</evidence>
<feature type="region of interest" description="Disordered" evidence="4">
    <location>
        <begin position="481"/>
        <end position="583"/>
    </location>
</feature>
<dbReference type="Gene3D" id="3.30.70.330">
    <property type="match status" value="1"/>
</dbReference>
<evidence type="ECO:0000256" key="1">
    <source>
        <dbReference type="ARBA" id="ARBA00022884"/>
    </source>
</evidence>
<name>A0ABP1QDQ3_9HEXA</name>
<feature type="coiled-coil region" evidence="3">
    <location>
        <begin position="106"/>
        <end position="138"/>
    </location>
</feature>
<dbReference type="CDD" id="cd00590">
    <property type="entry name" value="RRM_SF"/>
    <property type="match status" value="1"/>
</dbReference>
<accession>A0ABP1QDQ3</accession>
<sequence length="691" mass="79359">MPTDEQQERARQKAEARNAQKAQRAAQSGLTLPVKRTRSRGWQILRAKLAEGSLMPSLRGVNNVTGRRRSSIRRASVAATAVEGFSQGTKSKLPSMAKKDAKMILLEAKQSTENTKKKRLERAERRKLIKKQKKLERELEYLNFPTILGWYFDGFFTPYFQLNEEYAQIFNQMELEISKTKENSIKETFAEKAKRYFWPPEILGGLFFRTRGIYLDFPEILRDPPHTPPEIVLDQRMEAVTLFVATEKIEIESKVPSDEVLLTESKTALTELQLEEERTFKLIKEIEDNPNLTDEDKAIKKRALLFALKKKKDQHKRMGLHDRIAEEMRFKGIQRNDFYFDDQIPGFFSKRRRDVDKYYFDSQWDVWRIKRRIIPFPNDYYWNETENVFKKKDAPSSFFAWDSNNNFFRKKKSLHGKYHPKNWTWNERRKEWILKKPISRNALMSESLYWRPDRDYDKPWLEYIGGYRDYHVSYDYEKLSDEDDGKATSGKGTDGASSKGAGGGGGLKKLKFSTSEPAMKSGAKGKDSPSKSIVKDTAGVGGKDVAGKDDTTSLKQPSGIMKDATSKTSAPDGKPSSPSQSDTLTFVDTLDRKTLKVIKLGILTDIDLRKYFASVKKIVRPLQPGTTLDEDYAYLKFKTDEGAAAALKTMHGQNVKGVKLQLSYKLKSENENEGGNREASGQQPDSKFMKL</sequence>
<feature type="compositionally biased region" description="Basic and acidic residues" evidence="4">
    <location>
        <begin position="1"/>
        <end position="18"/>
    </location>
</feature>
<dbReference type="EMBL" id="CAXLJM020000027">
    <property type="protein sequence ID" value="CAL8094548.1"/>
    <property type="molecule type" value="Genomic_DNA"/>
</dbReference>
<dbReference type="PROSITE" id="PS50102">
    <property type="entry name" value="RRM"/>
    <property type="match status" value="1"/>
</dbReference>
<keyword evidence="7" id="KW-1185">Reference proteome</keyword>
<evidence type="ECO:0000259" key="5">
    <source>
        <dbReference type="PROSITE" id="PS50102"/>
    </source>
</evidence>
<dbReference type="InterPro" id="IPR012677">
    <property type="entry name" value="Nucleotide-bd_a/b_plait_sf"/>
</dbReference>
<feature type="domain" description="RRM" evidence="5">
    <location>
        <begin position="583"/>
        <end position="667"/>
    </location>
</feature>
<dbReference type="SUPFAM" id="SSF54928">
    <property type="entry name" value="RNA-binding domain, RBD"/>
    <property type="match status" value="1"/>
</dbReference>
<comment type="caution">
    <text evidence="6">The sequence shown here is derived from an EMBL/GenBank/DDBJ whole genome shotgun (WGS) entry which is preliminary data.</text>
</comment>
<dbReference type="Proteomes" id="UP001642540">
    <property type="component" value="Unassembled WGS sequence"/>
</dbReference>
<protein>
    <recommendedName>
        <fullName evidence="5">RRM domain-containing protein</fullName>
    </recommendedName>
</protein>
<evidence type="ECO:0000256" key="2">
    <source>
        <dbReference type="PROSITE-ProRule" id="PRU00176"/>
    </source>
</evidence>
<evidence type="ECO:0000313" key="6">
    <source>
        <dbReference type="EMBL" id="CAL8094548.1"/>
    </source>
</evidence>
<proteinExistence type="predicted"/>
<organism evidence="6 7">
    <name type="scientific">Orchesella dallaii</name>
    <dbReference type="NCBI Taxonomy" id="48710"/>
    <lineage>
        <taxon>Eukaryota</taxon>
        <taxon>Metazoa</taxon>
        <taxon>Ecdysozoa</taxon>
        <taxon>Arthropoda</taxon>
        <taxon>Hexapoda</taxon>
        <taxon>Collembola</taxon>
        <taxon>Entomobryomorpha</taxon>
        <taxon>Entomobryoidea</taxon>
        <taxon>Orchesellidae</taxon>
        <taxon>Orchesellinae</taxon>
        <taxon>Orchesella</taxon>
    </lineage>
</organism>
<feature type="region of interest" description="Disordered" evidence="4">
    <location>
        <begin position="1"/>
        <end position="34"/>
    </location>
</feature>
<keyword evidence="3" id="KW-0175">Coiled coil</keyword>
<dbReference type="InterPro" id="IPR000504">
    <property type="entry name" value="RRM_dom"/>
</dbReference>
<evidence type="ECO:0000256" key="4">
    <source>
        <dbReference type="SAM" id="MobiDB-lite"/>
    </source>
</evidence>
<dbReference type="InterPro" id="IPR035979">
    <property type="entry name" value="RBD_domain_sf"/>
</dbReference>
<feature type="compositionally biased region" description="Low complexity" evidence="4">
    <location>
        <begin position="487"/>
        <end position="499"/>
    </location>
</feature>
<feature type="region of interest" description="Disordered" evidence="4">
    <location>
        <begin position="666"/>
        <end position="691"/>
    </location>
</feature>
<feature type="compositionally biased region" description="Basic and acidic residues" evidence="4">
    <location>
        <begin position="666"/>
        <end position="676"/>
    </location>
</feature>
<reference evidence="6 7" key="1">
    <citation type="submission" date="2024-08" db="EMBL/GenBank/DDBJ databases">
        <authorList>
            <person name="Cucini C."/>
            <person name="Frati F."/>
        </authorList>
    </citation>
    <scope>NUCLEOTIDE SEQUENCE [LARGE SCALE GENOMIC DNA]</scope>
</reference>